<sequence>MSIFKRVFKISQSKNVKTSVLSQQLVDKLFSQNFPQEKVVFPSKKTSGYNINTFYDTQKNLLDLESRTIWFMEFAKIFMKVFEDWNPSNVSKKKSIKSRVLKKKNRKTQSLQNAILENNAQPTILCIETLRTLVYFRDLLVKDNQMDFDLTIETKFDLQLENTFFVFEMIKLLSRSKENQKVLLEYGLMEIISSIGKIVNFLFHKTVTELSKVPQKKVSQSKNKQLLDNYSIEGYIQPTKEQVHVVFLFSFFVEELLTIINLYPEPSLWDIKETQMKKAKYLQKIIRNENFKDLIRLPY</sequence>
<dbReference type="Proteomes" id="UP001146793">
    <property type="component" value="Unassembled WGS sequence"/>
</dbReference>
<protein>
    <submittedName>
        <fullName evidence="1">Uncharacterized protein</fullName>
    </submittedName>
</protein>
<organism evidence="1 2">
    <name type="scientific">Anaeramoeba flamelloides</name>
    <dbReference type="NCBI Taxonomy" id="1746091"/>
    <lineage>
        <taxon>Eukaryota</taxon>
        <taxon>Metamonada</taxon>
        <taxon>Anaeramoebidae</taxon>
        <taxon>Anaeramoeba</taxon>
    </lineage>
</organism>
<evidence type="ECO:0000313" key="1">
    <source>
        <dbReference type="EMBL" id="KAJ3430945.1"/>
    </source>
</evidence>
<dbReference type="EMBL" id="JANTQA010000048">
    <property type="protein sequence ID" value="KAJ3430945.1"/>
    <property type="molecule type" value="Genomic_DNA"/>
</dbReference>
<gene>
    <name evidence="1" type="ORF">M0812_02620</name>
</gene>
<accession>A0AAV7YSP6</accession>
<reference evidence="1" key="1">
    <citation type="submission" date="2022-08" db="EMBL/GenBank/DDBJ databases">
        <title>Novel sulphate-reducing endosymbionts in the free-living metamonad Anaeramoeba.</title>
        <authorList>
            <person name="Jerlstrom-Hultqvist J."/>
            <person name="Cepicka I."/>
            <person name="Gallot-Lavallee L."/>
            <person name="Salas-Leiva D."/>
            <person name="Curtis B.A."/>
            <person name="Zahonova K."/>
            <person name="Pipaliya S."/>
            <person name="Dacks J."/>
            <person name="Roger A.J."/>
        </authorList>
    </citation>
    <scope>NUCLEOTIDE SEQUENCE</scope>
    <source>
        <strain evidence="1">Busselton2</strain>
    </source>
</reference>
<proteinExistence type="predicted"/>
<evidence type="ECO:0000313" key="2">
    <source>
        <dbReference type="Proteomes" id="UP001146793"/>
    </source>
</evidence>
<comment type="caution">
    <text evidence="1">The sequence shown here is derived from an EMBL/GenBank/DDBJ whole genome shotgun (WGS) entry which is preliminary data.</text>
</comment>
<name>A0AAV7YSP6_9EUKA</name>
<dbReference type="AlphaFoldDB" id="A0AAV7YSP6"/>